<gene>
    <name evidence="2" type="ORF">V6N11_046948</name>
</gene>
<dbReference type="InterPro" id="IPR050214">
    <property type="entry name" value="Cys_Synth/Cystath_Beta-Synth"/>
</dbReference>
<proteinExistence type="predicted"/>
<evidence type="ECO:0000259" key="1">
    <source>
        <dbReference type="Pfam" id="PF00291"/>
    </source>
</evidence>
<dbReference type="InterPro" id="IPR001926">
    <property type="entry name" value="TrpB-like_PALP"/>
</dbReference>
<feature type="domain" description="Tryptophan synthase beta chain-like PALP" evidence="1">
    <location>
        <begin position="113"/>
        <end position="248"/>
    </location>
</feature>
<dbReference type="Gene3D" id="3.40.50.1100">
    <property type="match status" value="2"/>
</dbReference>
<dbReference type="EMBL" id="JBBPBN010000173">
    <property type="protein sequence ID" value="KAK8973990.1"/>
    <property type="molecule type" value="Genomic_DNA"/>
</dbReference>
<reference evidence="2 3" key="1">
    <citation type="journal article" date="2024" name="G3 (Bethesda)">
        <title>Genome assembly of Hibiscus sabdariffa L. provides insights into metabolisms of medicinal natural products.</title>
        <authorList>
            <person name="Kim T."/>
        </authorList>
    </citation>
    <scope>NUCLEOTIDE SEQUENCE [LARGE SCALE GENOMIC DNA]</scope>
    <source>
        <strain evidence="2">TK-2024</strain>
        <tissue evidence="2">Old leaves</tissue>
    </source>
</reference>
<accession>A0ABR2NCU9</accession>
<protein>
    <recommendedName>
        <fullName evidence="1">Tryptophan synthase beta chain-like PALP domain-containing protein</fullName>
    </recommendedName>
</protein>
<comment type="caution">
    <text evidence="2">The sequence shown here is derived from an EMBL/GenBank/DDBJ whole genome shotgun (WGS) entry which is preliminary data.</text>
</comment>
<keyword evidence="3" id="KW-1185">Reference proteome</keyword>
<dbReference type="Proteomes" id="UP001396334">
    <property type="component" value="Unassembled WGS sequence"/>
</dbReference>
<dbReference type="PANTHER" id="PTHR10314">
    <property type="entry name" value="CYSTATHIONINE BETA-SYNTHASE"/>
    <property type="match status" value="1"/>
</dbReference>
<dbReference type="SUPFAM" id="SSF53686">
    <property type="entry name" value="Tryptophan synthase beta subunit-like PLP-dependent enzymes"/>
    <property type="match status" value="1"/>
</dbReference>
<dbReference type="Pfam" id="PF00291">
    <property type="entry name" value="PALP"/>
    <property type="match status" value="1"/>
</dbReference>
<organism evidence="2 3">
    <name type="scientific">Hibiscus sabdariffa</name>
    <name type="common">roselle</name>
    <dbReference type="NCBI Taxonomy" id="183260"/>
    <lineage>
        <taxon>Eukaryota</taxon>
        <taxon>Viridiplantae</taxon>
        <taxon>Streptophyta</taxon>
        <taxon>Embryophyta</taxon>
        <taxon>Tracheophyta</taxon>
        <taxon>Spermatophyta</taxon>
        <taxon>Magnoliopsida</taxon>
        <taxon>eudicotyledons</taxon>
        <taxon>Gunneridae</taxon>
        <taxon>Pentapetalae</taxon>
        <taxon>rosids</taxon>
        <taxon>malvids</taxon>
        <taxon>Malvales</taxon>
        <taxon>Malvaceae</taxon>
        <taxon>Malvoideae</taxon>
        <taxon>Hibiscus</taxon>
    </lineage>
</organism>
<name>A0ABR2NCU9_9ROSI</name>
<evidence type="ECO:0000313" key="3">
    <source>
        <dbReference type="Proteomes" id="UP001396334"/>
    </source>
</evidence>
<dbReference type="Gene3D" id="6.10.250.1770">
    <property type="match status" value="1"/>
</dbReference>
<dbReference type="InterPro" id="IPR036052">
    <property type="entry name" value="TrpB-like_PALP_sf"/>
</dbReference>
<evidence type="ECO:0000313" key="2">
    <source>
        <dbReference type="EMBL" id="KAK8973990.1"/>
    </source>
</evidence>
<sequence length="346" mass="38862">MGYASSDIIEEPETNGEVVFVRRKSIPFVGVNVPSTSLHSCIMDHDSRQILHLYNGCLKVIPFDDHVAEYETHLGLALVWYLRLKIEERFLLGSGKYLSFSYVHMYTLCGPYPSQTKLVEPTSGNTGLEIAFVAATKGYKLIVTMPASINLEGRILLRAFGAEIVLTDPEKGLQGAVDKAEEIVPNTPNAFMLQQFYNVANTNIHFETTGPEIWEDTLGNVDLFVAGTGTGGTVTGTGRYLKIMNKEIKERKEKEARLTEGGWILVEHHKGRKKTTDSESGTTVGSVSQAAVEDKLAKTKSKEVSDFYRFQKREAQRNELLTLQSKFEQDKKRIQQMRAARKFRPY</sequence>